<dbReference type="AlphaFoldDB" id="A0A220U8L4"/>
<dbReference type="PANTHER" id="PTHR46517">
    <property type="entry name" value="FRUCTOSE-2,6-BISPHOSPHATASE TIGAR"/>
    <property type="match status" value="1"/>
</dbReference>
<dbReference type="RefSeq" id="WP_089063716.1">
    <property type="nucleotide sequence ID" value="NZ_CP022315.1"/>
</dbReference>
<feature type="binding site" evidence="3">
    <location>
        <begin position="8"/>
        <end position="15"/>
    </location>
    <ligand>
        <name>substrate</name>
    </ligand>
</feature>
<evidence type="ECO:0000256" key="2">
    <source>
        <dbReference type="PIRSR" id="PIRSR613078-1"/>
    </source>
</evidence>
<dbReference type="EMBL" id="CP022315">
    <property type="protein sequence ID" value="ASK64467.1"/>
    <property type="molecule type" value="Genomic_DNA"/>
</dbReference>
<organism evidence="4 5">
    <name type="scientific">Virgibacillus phasianinus</name>
    <dbReference type="NCBI Taxonomy" id="2017483"/>
    <lineage>
        <taxon>Bacteria</taxon>
        <taxon>Bacillati</taxon>
        <taxon>Bacillota</taxon>
        <taxon>Bacilli</taxon>
        <taxon>Bacillales</taxon>
        <taxon>Bacillaceae</taxon>
        <taxon>Virgibacillus</taxon>
    </lineage>
</organism>
<dbReference type="GO" id="GO:0004331">
    <property type="term" value="F:fructose-2,6-bisphosphate 2-phosphatase activity"/>
    <property type="evidence" value="ECO:0007669"/>
    <property type="project" value="TreeGrafter"/>
</dbReference>
<proteinExistence type="predicted"/>
<name>A0A220U8L4_9BACI</name>
<dbReference type="KEGG" id="vil:CFK37_18305"/>
<dbReference type="OrthoDB" id="9782128at2"/>
<dbReference type="SMART" id="SM00855">
    <property type="entry name" value="PGAM"/>
    <property type="match status" value="1"/>
</dbReference>
<dbReference type="CDD" id="cd07067">
    <property type="entry name" value="HP_PGM_like"/>
    <property type="match status" value="1"/>
</dbReference>
<dbReference type="InterPro" id="IPR013078">
    <property type="entry name" value="His_Pase_superF_clade-1"/>
</dbReference>
<protein>
    <submittedName>
        <fullName evidence="4">Histidine phosphatase family protein</fullName>
    </submittedName>
</protein>
<dbReference type="Proteomes" id="UP000198312">
    <property type="component" value="Chromosome"/>
</dbReference>
<accession>A0A220U8L4</accession>
<dbReference type="Pfam" id="PF00300">
    <property type="entry name" value="His_Phos_1"/>
    <property type="match status" value="1"/>
</dbReference>
<dbReference type="GO" id="GO:0045820">
    <property type="term" value="P:negative regulation of glycolytic process"/>
    <property type="evidence" value="ECO:0007669"/>
    <property type="project" value="TreeGrafter"/>
</dbReference>
<gene>
    <name evidence="4" type="ORF">CFK37_18305</name>
</gene>
<dbReference type="GO" id="GO:0043456">
    <property type="term" value="P:regulation of pentose-phosphate shunt"/>
    <property type="evidence" value="ECO:0007669"/>
    <property type="project" value="TreeGrafter"/>
</dbReference>
<feature type="active site" description="Tele-phosphohistidine intermediate" evidence="2">
    <location>
        <position position="9"/>
    </location>
</feature>
<reference evidence="4 5" key="1">
    <citation type="submission" date="2017-07" db="EMBL/GenBank/DDBJ databases">
        <title>Virgibacillus sp. LM2416.</title>
        <authorList>
            <person name="Tak E.J."/>
            <person name="Bae J.-W."/>
        </authorList>
    </citation>
    <scope>NUCLEOTIDE SEQUENCE [LARGE SCALE GENOMIC DNA]</scope>
    <source>
        <strain evidence="4 5">LM2416</strain>
    </source>
</reference>
<evidence type="ECO:0000256" key="1">
    <source>
        <dbReference type="ARBA" id="ARBA00022801"/>
    </source>
</evidence>
<evidence type="ECO:0000313" key="4">
    <source>
        <dbReference type="EMBL" id="ASK64467.1"/>
    </source>
</evidence>
<feature type="active site" description="Proton donor/acceptor" evidence="2">
    <location>
        <position position="82"/>
    </location>
</feature>
<dbReference type="Gene3D" id="3.40.50.1240">
    <property type="entry name" value="Phosphoglycerate mutase-like"/>
    <property type="match status" value="1"/>
</dbReference>
<evidence type="ECO:0000256" key="3">
    <source>
        <dbReference type="PIRSR" id="PIRSR613078-2"/>
    </source>
</evidence>
<dbReference type="SUPFAM" id="SSF53254">
    <property type="entry name" value="Phosphoglycerate mutase-like"/>
    <property type="match status" value="1"/>
</dbReference>
<dbReference type="GO" id="GO:0005829">
    <property type="term" value="C:cytosol"/>
    <property type="evidence" value="ECO:0007669"/>
    <property type="project" value="TreeGrafter"/>
</dbReference>
<feature type="binding site" evidence="3">
    <location>
        <position position="58"/>
    </location>
    <ligand>
        <name>substrate</name>
    </ligand>
</feature>
<dbReference type="PANTHER" id="PTHR46517:SF1">
    <property type="entry name" value="FRUCTOSE-2,6-BISPHOSPHATASE TIGAR"/>
    <property type="match status" value="1"/>
</dbReference>
<keyword evidence="1" id="KW-0378">Hydrolase</keyword>
<dbReference type="InterPro" id="IPR029033">
    <property type="entry name" value="His_PPase_superfam"/>
</dbReference>
<evidence type="ECO:0000313" key="5">
    <source>
        <dbReference type="Proteomes" id="UP000198312"/>
    </source>
</evidence>
<dbReference type="InterPro" id="IPR051695">
    <property type="entry name" value="Phosphoglycerate_Mutase"/>
</dbReference>
<sequence>MTKIGFVRHGITPWNIEGRAQGNSDIPLNGQGLAEAQQLAARLRTEDWDVIYSSDLLRASQTAETIADKMGVQLHLDPRLREVGGGLIEGTTEEERIDKWGRNWRELDLGMETHANIIARGLPFIEKVHDKHKSQNILIVSHGSFIKHLLSELVPQFKIEDSLKNTSFTSLIECENGWDCNLYNCTRHLVES</sequence>
<keyword evidence="5" id="KW-1185">Reference proteome</keyword>